<dbReference type="PANTHER" id="PTHR10404:SF77">
    <property type="entry name" value="GLUTAMATE CARBOXYPEPTIDASE 2 HOMOLOG"/>
    <property type="match status" value="1"/>
</dbReference>
<dbReference type="OrthoDB" id="5841748at2759"/>
<dbReference type="EnsemblMetazoa" id="ISCW008689-RA">
    <property type="protein sequence ID" value="ISCW008689-PA"/>
    <property type="gene ID" value="ISCW008689"/>
</dbReference>
<gene>
    <name evidence="1" type="ORF">IscW_ISCW008689</name>
</gene>
<dbReference type="HOGENOM" id="CLU_1295641_0_0_1"/>
<dbReference type="EMBL" id="DS835240">
    <property type="protein sequence ID" value="EEC12531.1"/>
    <property type="molecule type" value="Genomic_DNA"/>
</dbReference>
<dbReference type="InterPro" id="IPR039373">
    <property type="entry name" value="Peptidase_M28B"/>
</dbReference>
<dbReference type="EMBL" id="ABJB010216421">
    <property type="status" value="NOT_ANNOTATED_CDS"/>
    <property type="molecule type" value="Genomic_DNA"/>
</dbReference>
<reference evidence="1 3" key="1">
    <citation type="submission" date="2008-03" db="EMBL/GenBank/DDBJ databases">
        <title>Annotation of Ixodes scapularis.</title>
        <authorList>
            <consortium name="Ixodes scapularis Genome Project Consortium"/>
            <person name="Caler E."/>
            <person name="Hannick L.I."/>
            <person name="Bidwell S."/>
            <person name="Joardar V."/>
            <person name="Thiagarajan M."/>
            <person name="Amedeo P."/>
            <person name="Galinsky K.J."/>
            <person name="Schobel S."/>
            <person name="Inman J."/>
            <person name="Hostetler J."/>
            <person name="Miller J."/>
            <person name="Hammond M."/>
            <person name="Megy K."/>
            <person name="Lawson D."/>
            <person name="Kodira C."/>
            <person name="Sutton G."/>
            <person name="Meyer J."/>
            <person name="Hill C.A."/>
            <person name="Birren B."/>
            <person name="Nene V."/>
            <person name="Collins F."/>
            <person name="Alarcon-Chaidez F."/>
            <person name="Wikel S."/>
            <person name="Strausberg R."/>
        </authorList>
    </citation>
    <scope>NUCLEOTIDE SEQUENCE [LARGE SCALE GENOMIC DNA]</scope>
    <source>
        <strain evidence="3">Wikel</strain>
        <strain evidence="1">Wikel colony</strain>
    </source>
</reference>
<keyword evidence="4" id="KW-1267">Proteomics identification</keyword>
<evidence type="ECO:0000313" key="2">
    <source>
        <dbReference type="EnsemblMetazoa" id="ISCW008689-PA"/>
    </source>
</evidence>
<dbReference type="GO" id="GO:0004181">
    <property type="term" value="F:metallocarboxypeptidase activity"/>
    <property type="evidence" value="ECO:0007669"/>
    <property type="project" value="UniProtKB-EC"/>
</dbReference>
<dbReference type="Gene3D" id="3.40.630.10">
    <property type="entry name" value="Zn peptidases"/>
    <property type="match status" value="1"/>
</dbReference>
<accession>B7Q109</accession>
<dbReference type="VEuPathDB" id="VectorBase:ISCI008689"/>
<evidence type="ECO:0000313" key="1">
    <source>
        <dbReference type="EMBL" id="EEC12531.1"/>
    </source>
</evidence>
<dbReference type="SUPFAM" id="SSF47672">
    <property type="entry name" value="Transferrin receptor-like dimerisation domain"/>
    <property type="match status" value="1"/>
</dbReference>
<dbReference type="PaxDb" id="6945-B7Q109"/>
<dbReference type="AlphaFoldDB" id="B7Q109"/>
<sequence length="213" mass="23728">MEMNGGYAAFFTRAGIPVVHMSYLDDVMRKLSSVAFPVKHTQYDTFQRLQDHFDPELKVRGFEGVHARVAQVAGELVRDLADSLFLPFNLLDYAQLLRDLYFSLHIHMGSLGHGLDLNSRHAFAAVVRRHIVLSPAESPAYVDEMFPGITDEFMRFLDQLGAPEDLRPHAATLHKHYHLLVQTLVQAADSLAEVVPPQATPSHATPTSATPTS</sequence>
<dbReference type="VEuPathDB" id="VectorBase:ISCW008689"/>
<dbReference type="SUPFAM" id="SSF53187">
    <property type="entry name" value="Zn-dependent exopeptidases"/>
    <property type="match status" value="1"/>
</dbReference>
<keyword evidence="1" id="KW-0645">Protease</keyword>
<keyword evidence="3" id="KW-1185">Reference proteome</keyword>
<evidence type="ECO:0007829" key="4">
    <source>
        <dbReference type="PeptideAtlas" id="B7Q109"/>
    </source>
</evidence>
<keyword evidence="1" id="KW-0378">Hydrolase</keyword>
<dbReference type="EMBL" id="ABJB010720626">
    <property type="status" value="NOT_ANNOTATED_CDS"/>
    <property type="molecule type" value="Genomic_DNA"/>
</dbReference>
<dbReference type="EC" id="3.4.17.21" evidence="1"/>
<name>B7Q109_IXOSC</name>
<dbReference type="Proteomes" id="UP000001555">
    <property type="component" value="Unassembled WGS sequence"/>
</dbReference>
<dbReference type="EMBL" id="ABJB010047656">
    <property type="status" value="NOT_ANNOTATED_CDS"/>
    <property type="molecule type" value="Genomic_DNA"/>
</dbReference>
<organism>
    <name type="scientific">Ixodes scapularis</name>
    <name type="common">Black-legged tick</name>
    <name type="synonym">Deer tick</name>
    <dbReference type="NCBI Taxonomy" id="6945"/>
    <lineage>
        <taxon>Eukaryota</taxon>
        <taxon>Metazoa</taxon>
        <taxon>Ecdysozoa</taxon>
        <taxon>Arthropoda</taxon>
        <taxon>Chelicerata</taxon>
        <taxon>Arachnida</taxon>
        <taxon>Acari</taxon>
        <taxon>Parasitiformes</taxon>
        <taxon>Ixodida</taxon>
        <taxon>Ixodoidea</taxon>
        <taxon>Ixodidae</taxon>
        <taxon>Ixodinae</taxon>
        <taxon>Ixodes</taxon>
    </lineage>
</organism>
<dbReference type="InterPro" id="IPR036757">
    <property type="entry name" value="TFR-like_dimer_dom_sf"/>
</dbReference>
<keyword evidence="1" id="KW-0121">Carboxypeptidase</keyword>
<reference evidence="2" key="2">
    <citation type="submission" date="2020-05" db="UniProtKB">
        <authorList>
            <consortium name="EnsemblMetazoa"/>
        </authorList>
    </citation>
    <scope>IDENTIFICATION</scope>
    <source>
        <strain evidence="2">wikel</strain>
    </source>
</reference>
<dbReference type="VEuPathDB" id="VectorBase:ISCP_017631"/>
<dbReference type="InParanoid" id="B7Q109"/>
<protein>
    <submittedName>
        <fullName evidence="1 2">Glutamate carboxypeptidase, putative</fullName>
        <ecNumber evidence="1">3.4.17.21</ecNumber>
    </submittedName>
</protein>
<evidence type="ECO:0000313" key="3">
    <source>
        <dbReference type="Proteomes" id="UP000001555"/>
    </source>
</evidence>
<proteinExistence type="evidence at protein level"/>
<dbReference type="PANTHER" id="PTHR10404">
    <property type="entry name" value="N-ACETYLATED-ALPHA-LINKED ACIDIC DIPEPTIDASE"/>
    <property type="match status" value="1"/>
</dbReference>